<dbReference type="AlphaFoldDB" id="A0A834G164"/>
<gene>
    <name evidence="1" type="ORF">RHSIM_Rhsim13G0139500</name>
</gene>
<dbReference type="Proteomes" id="UP000626092">
    <property type="component" value="Unassembled WGS sequence"/>
</dbReference>
<name>A0A834G164_RHOSS</name>
<evidence type="ECO:0000313" key="1">
    <source>
        <dbReference type="EMBL" id="KAF7121365.1"/>
    </source>
</evidence>
<accession>A0A834G164</accession>
<comment type="caution">
    <text evidence="1">The sequence shown here is derived from an EMBL/GenBank/DDBJ whole genome shotgun (WGS) entry which is preliminary data.</text>
</comment>
<sequence>MKPELGFMVLKVSYLIVLPTKETHSHRFVLQSVSYGGGVRELDLWTDGVEGFESIEDFVAANLE</sequence>
<reference evidence="1" key="1">
    <citation type="submission" date="2019-11" db="EMBL/GenBank/DDBJ databases">
        <authorList>
            <person name="Liu Y."/>
            <person name="Hou J."/>
            <person name="Li T.-Q."/>
            <person name="Guan C.-H."/>
            <person name="Wu X."/>
            <person name="Wu H.-Z."/>
            <person name="Ling F."/>
            <person name="Zhang R."/>
            <person name="Shi X.-G."/>
            <person name="Ren J.-P."/>
            <person name="Chen E.-F."/>
            <person name="Sun J.-M."/>
        </authorList>
    </citation>
    <scope>NUCLEOTIDE SEQUENCE</scope>
    <source>
        <strain evidence="1">Adult_tree_wgs_1</strain>
        <tissue evidence="1">Leaves</tissue>
    </source>
</reference>
<keyword evidence="2" id="KW-1185">Reference proteome</keyword>
<proteinExistence type="predicted"/>
<dbReference type="EMBL" id="WJXA01000013">
    <property type="protein sequence ID" value="KAF7121365.1"/>
    <property type="molecule type" value="Genomic_DNA"/>
</dbReference>
<organism evidence="1 2">
    <name type="scientific">Rhododendron simsii</name>
    <name type="common">Sims's rhododendron</name>
    <dbReference type="NCBI Taxonomy" id="118357"/>
    <lineage>
        <taxon>Eukaryota</taxon>
        <taxon>Viridiplantae</taxon>
        <taxon>Streptophyta</taxon>
        <taxon>Embryophyta</taxon>
        <taxon>Tracheophyta</taxon>
        <taxon>Spermatophyta</taxon>
        <taxon>Magnoliopsida</taxon>
        <taxon>eudicotyledons</taxon>
        <taxon>Gunneridae</taxon>
        <taxon>Pentapetalae</taxon>
        <taxon>asterids</taxon>
        <taxon>Ericales</taxon>
        <taxon>Ericaceae</taxon>
        <taxon>Ericoideae</taxon>
        <taxon>Rhodoreae</taxon>
        <taxon>Rhododendron</taxon>
    </lineage>
</organism>
<protein>
    <submittedName>
        <fullName evidence="1">Uncharacterized protein</fullName>
    </submittedName>
</protein>
<evidence type="ECO:0000313" key="2">
    <source>
        <dbReference type="Proteomes" id="UP000626092"/>
    </source>
</evidence>